<proteinExistence type="predicted"/>
<evidence type="ECO:0000313" key="1">
    <source>
        <dbReference type="EMBL" id="GAH21796.1"/>
    </source>
</evidence>
<comment type="caution">
    <text evidence="1">The sequence shown here is derived from an EMBL/GenBank/DDBJ whole genome shotgun (WGS) entry which is preliminary data.</text>
</comment>
<dbReference type="AlphaFoldDB" id="X1DLK6"/>
<feature type="non-terminal residue" evidence="1">
    <location>
        <position position="36"/>
    </location>
</feature>
<gene>
    <name evidence="1" type="ORF">S01H4_67314</name>
</gene>
<organism evidence="1">
    <name type="scientific">marine sediment metagenome</name>
    <dbReference type="NCBI Taxonomy" id="412755"/>
    <lineage>
        <taxon>unclassified sequences</taxon>
        <taxon>metagenomes</taxon>
        <taxon>ecological metagenomes</taxon>
    </lineage>
</organism>
<dbReference type="EMBL" id="BART01042267">
    <property type="protein sequence ID" value="GAH21796.1"/>
    <property type="molecule type" value="Genomic_DNA"/>
</dbReference>
<feature type="non-terminal residue" evidence="1">
    <location>
        <position position="1"/>
    </location>
</feature>
<name>X1DLK6_9ZZZZ</name>
<reference evidence="1" key="1">
    <citation type="journal article" date="2014" name="Front. Microbiol.">
        <title>High frequency of phylogenetically diverse reductive dehalogenase-homologous genes in deep subseafloor sedimentary metagenomes.</title>
        <authorList>
            <person name="Kawai M."/>
            <person name="Futagami T."/>
            <person name="Toyoda A."/>
            <person name="Takaki Y."/>
            <person name="Nishi S."/>
            <person name="Hori S."/>
            <person name="Arai W."/>
            <person name="Tsubouchi T."/>
            <person name="Morono Y."/>
            <person name="Uchiyama I."/>
            <person name="Ito T."/>
            <person name="Fujiyama A."/>
            <person name="Inagaki F."/>
            <person name="Takami H."/>
        </authorList>
    </citation>
    <scope>NUCLEOTIDE SEQUENCE</scope>
    <source>
        <strain evidence="1">Expedition CK06-06</strain>
    </source>
</reference>
<accession>X1DLK6</accession>
<sequence>EVYKIKKRDIKNPIPILKNMSINEDIKANENIKVGI</sequence>
<protein>
    <submittedName>
        <fullName evidence="1">Uncharacterized protein</fullName>
    </submittedName>
</protein>